<evidence type="ECO:0000313" key="6">
    <source>
        <dbReference type="Proteomes" id="UP000650628"/>
    </source>
</evidence>
<dbReference type="PANTHER" id="PTHR43025:SF3">
    <property type="entry name" value="MONOGALACTOSYLDIACYLGLYCEROL SYNTHASE 1, CHLOROPLASTIC"/>
    <property type="match status" value="1"/>
</dbReference>
<dbReference type="Pfam" id="PF06925">
    <property type="entry name" value="MGDG_synth"/>
    <property type="match status" value="1"/>
</dbReference>
<sequence length="364" mass="38663">MPKGRKILILSAAMGAGHDGVAAELGRRLAAEGVEAEVVDILRLLPLGLGSSLRRGYGWMIRSAPWLYAAIYKIFFVSERAPSTSPLTLLAAGPLRELVRLRAPEAVVSTFHLAAQVTGHLRERDRLTVPSVVIVTDFAAHRLWLHPGNDRYLCGDAVTALTVAEATGRPAFCHAPLVRPEFLKPDADTARAGARARERLGIPDGDRPVLVSAGAWGVGRVEETARVLAASGRYLPVVLCGRSDRLLRRLRDAGTGLALGWCDDMPDVFAAAYAMVDNAAGLTCREAFAAGVPVVSYRPIAGHGRDGALAMARSGLSVYARNAAELIEALDRLDGTPERARMIARGAALFSAASAESLLGRPPG</sequence>
<dbReference type="InterPro" id="IPR050519">
    <property type="entry name" value="Glycosyltransf_28_UgtP"/>
</dbReference>
<protein>
    <recommendedName>
        <fullName evidence="4">Diacylglycerol glucosyltransferase N-terminal domain-containing protein</fullName>
    </recommendedName>
</protein>
<dbReference type="GO" id="GO:0016020">
    <property type="term" value="C:membrane"/>
    <property type="evidence" value="ECO:0007669"/>
    <property type="project" value="GOC"/>
</dbReference>
<comment type="caution">
    <text evidence="5">The sequence shown here is derived from an EMBL/GenBank/DDBJ whole genome shotgun (WGS) entry which is preliminary data.</text>
</comment>
<evidence type="ECO:0000313" key="5">
    <source>
        <dbReference type="EMBL" id="GII29059.1"/>
    </source>
</evidence>
<dbReference type="GO" id="GO:0009247">
    <property type="term" value="P:glycolipid biosynthetic process"/>
    <property type="evidence" value="ECO:0007669"/>
    <property type="project" value="InterPro"/>
</dbReference>
<comment type="similarity">
    <text evidence="1">Belongs to the glycosyltransferase 28 family.</text>
</comment>
<evidence type="ECO:0000256" key="2">
    <source>
        <dbReference type="ARBA" id="ARBA00022676"/>
    </source>
</evidence>
<accession>A0A8J3X6Q3</accession>
<dbReference type="SUPFAM" id="SSF53756">
    <property type="entry name" value="UDP-Glycosyltransferase/glycogen phosphorylase"/>
    <property type="match status" value="1"/>
</dbReference>
<dbReference type="EMBL" id="BOOO01000013">
    <property type="protein sequence ID" value="GII29059.1"/>
    <property type="molecule type" value="Genomic_DNA"/>
</dbReference>
<reference evidence="5 6" key="1">
    <citation type="submission" date="2021-01" db="EMBL/GenBank/DDBJ databases">
        <title>Whole genome shotgun sequence of Planotetraspora mira NBRC 15435.</title>
        <authorList>
            <person name="Komaki H."/>
            <person name="Tamura T."/>
        </authorList>
    </citation>
    <scope>NUCLEOTIDE SEQUENCE [LARGE SCALE GENOMIC DNA]</scope>
    <source>
        <strain evidence="5 6">NBRC 15435</strain>
    </source>
</reference>
<feature type="domain" description="Diacylglycerol glucosyltransferase N-terminal" evidence="4">
    <location>
        <begin position="18"/>
        <end position="156"/>
    </location>
</feature>
<dbReference type="Proteomes" id="UP000650628">
    <property type="component" value="Unassembled WGS sequence"/>
</dbReference>
<keyword evidence="2" id="KW-0328">Glycosyltransferase</keyword>
<dbReference type="Gene3D" id="3.40.50.2000">
    <property type="entry name" value="Glycogen Phosphorylase B"/>
    <property type="match status" value="1"/>
</dbReference>
<organism evidence="5 6">
    <name type="scientific">Planotetraspora mira</name>
    <dbReference type="NCBI Taxonomy" id="58121"/>
    <lineage>
        <taxon>Bacteria</taxon>
        <taxon>Bacillati</taxon>
        <taxon>Actinomycetota</taxon>
        <taxon>Actinomycetes</taxon>
        <taxon>Streptosporangiales</taxon>
        <taxon>Streptosporangiaceae</taxon>
        <taxon>Planotetraspora</taxon>
    </lineage>
</organism>
<evidence type="ECO:0000259" key="4">
    <source>
        <dbReference type="Pfam" id="PF06925"/>
    </source>
</evidence>
<proteinExistence type="inferred from homology"/>
<dbReference type="RefSeq" id="WP_203953058.1">
    <property type="nucleotide sequence ID" value="NZ_BOOO01000013.1"/>
</dbReference>
<evidence type="ECO:0000256" key="3">
    <source>
        <dbReference type="ARBA" id="ARBA00022679"/>
    </source>
</evidence>
<dbReference type="GO" id="GO:0016758">
    <property type="term" value="F:hexosyltransferase activity"/>
    <property type="evidence" value="ECO:0007669"/>
    <property type="project" value="InterPro"/>
</dbReference>
<keyword evidence="6" id="KW-1185">Reference proteome</keyword>
<evidence type="ECO:0000256" key="1">
    <source>
        <dbReference type="ARBA" id="ARBA00006962"/>
    </source>
</evidence>
<dbReference type="InterPro" id="IPR009695">
    <property type="entry name" value="Diacylglyc_glucosyltr_N"/>
</dbReference>
<dbReference type="AlphaFoldDB" id="A0A8J3X6Q3"/>
<gene>
    <name evidence="5" type="ORF">Pmi06nite_25010</name>
</gene>
<name>A0A8J3X6Q3_9ACTN</name>
<keyword evidence="3" id="KW-0808">Transferase</keyword>
<dbReference type="PANTHER" id="PTHR43025">
    <property type="entry name" value="MONOGALACTOSYLDIACYLGLYCEROL SYNTHASE"/>
    <property type="match status" value="1"/>
</dbReference>